<keyword evidence="3 6" id="KW-0378">Hydrolase</keyword>
<reference evidence="8" key="1">
    <citation type="submission" date="2021-03" db="EMBL/GenBank/DDBJ databases">
        <authorList>
            <person name="Li R."/>
            <person name="Gong F."/>
            <person name="Pan H."/>
            <person name="Liang H."/>
            <person name="Miao H."/>
            <person name="Zhao Y."/>
            <person name="Duan L."/>
            <person name="Yang H."/>
            <person name="Wang L."/>
            <person name="Chen S."/>
            <person name="Zhu H."/>
        </authorList>
    </citation>
    <scope>NUCLEOTIDE SEQUENCE</scope>
    <source>
        <strain evidence="8">AglaCXE13151</strain>
    </source>
</reference>
<feature type="signal peptide" evidence="6">
    <location>
        <begin position="1"/>
        <end position="20"/>
    </location>
</feature>
<accession>A0A8F8N552</accession>
<name>A0A8F8N552_ANOGL</name>
<dbReference type="EC" id="3.1.1.-" evidence="6"/>
<evidence type="ECO:0000313" key="8">
    <source>
        <dbReference type="EMBL" id="QYA71942.1"/>
    </source>
</evidence>
<dbReference type="SUPFAM" id="SSF53474">
    <property type="entry name" value="alpha/beta-Hydrolases"/>
    <property type="match status" value="1"/>
</dbReference>
<dbReference type="PROSITE" id="PS00122">
    <property type="entry name" value="CARBOXYLESTERASE_B_1"/>
    <property type="match status" value="1"/>
</dbReference>
<dbReference type="InterPro" id="IPR019826">
    <property type="entry name" value="Carboxylesterase_B_AS"/>
</dbReference>
<dbReference type="Gene3D" id="3.40.50.1820">
    <property type="entry name" value="alpha/beta hydrolase"/>
    <property type="match status" value="1"/>
</dbReference>
<organism evidence="8">
    <name type="scientific">Anoplophora glabripennis</name>
    <name type="common">Asian longhorn beetle</name>
    <name type="synonym">Anoplophora nobilis</name>
    <dbReference type="NCBI Taxonomy" id="217634"/>
    <lineage>
        <taxon>Eukaryota</taxon>
        <taxon>Metazoa</taxon>
        <taxon>Ecdysozoa</taxon>
        <taxon>Arthropoda</taxon>
        <taxon>Hexapoda</taxon>
        <taxon>Insecta</taxon>
        <taxon>Pterygota</taxon>
        <taxon>Neoptera</taxon>
        <taxon>Endopterygota</taxon>
        <taxon>Coleoptera</taxon>
        <taxon>Polyphaga</taxon>
        <taxon>Cucujiformia</taxon>
        <taxon>Chrysomeloidea</taxon>
        <taxon>Cerambycidae</taxon>
        <taxon>Lamiinae</taxon>
        <taxon>Lamiini</taxon>
        <taxon>Anoplophora</taxon>
    </lineage>
</organism>
<keyword evidence="4" id="KW-1015">Disulfide bond</keyword>
<dbReference type="InterPro" id="IPR019819">
    <property type="entry name" value="Carboxylesterase_B_CS"/>
</dbReference>
<feature type="chain" id="PRO_5033971926" description="Carboxylic ester hydrolase" evidence="6">
    <location>
        <begin position="21"/>
        <end position="555"/>
    </location>
</feature>
<dbReference type="EMBL" id="MW809367">
    <property type="protein sequence ID" value="QYA71995.1"/>
    <property type="molecule type" value="mRNA"/>
</dbReference>
<dbReference type="InterPro" id="IPR002018">
    <property type="entry name" value="CarbesteraseB"/>
</dbReference>
<dbReference type="InterPro" id="IPR029058">
    <property type="entry name" value="AB_hydrolase_fold"/>
</dbReference>
<dbReference type="GO" id="GO:0052689">
    <property type="term" value="F:carboxylic ester hydrolase activity"/>
    <property type="evidence" value="ECO:0007669"/>
    <property type="project" value="UniProtKB-KW"/>
</dbReference>
<evidence type="ECO:0000256" key="4">
    <source>
        <dbReference type="ARBA" id="ARBA00023157"/>
    </source>
</evidence>
<comment type="similarity">
    <text evidence="1 6">Belongs to the type-B carboxylesterase/lipase family.</text>
</comment>
<evidence type="ECO:0000259" key="7">
    <source>
        <dbReference type="Pfam" id="PF00135"/>
    </source>
</evidence>
<evidence type="ECO:0000256" key="5">
    <source>
        <dbReference type="ARBA" id="ARBA00023180"/>
    </source>
</evidence>
<evidence type="ECO:0000256" key="3">
    <source>
        <dbReference type="ARBA" id="ARBA00022801"/>
    </source>
</evidence>
<feature type="domain" description="Carboxylesterase type B" evidence="7">
    <location>
        <begin position="26"/>
        <end position="527"/>
    </location>
</feature>
<evidence type="ECO:0000256" key="1">
    <source>
        <dbReference type="ARBA" id="ARBA00005964"/>
    </source>
</evidence>
<dbReference type="PANTHER" id="PTHR11559">
    <property type="entry name" value="CARBOXYLESTERASE"/>
    <property type="match status" value="1"/>
</dbReference>
<evidence type="ECO:0000256" key="6">
    <source>
        <dbReference type="RuleBase" id="RU361235"/>
    </source>
</evidence>
<dbReference type="InterPro" id="IPR050309">
    <property type="entry name" value="Type-B_Carboxylest/Lipase"/>
</dbReference>
<dbReference type="PROSITE" id="PS00941">
    <property type="entry name" value="CARBOXYLESTERASE_B_2"/>
    <property type="match status" value="1"/>
</dbReference>
<sequence>MPTFIVTFFVLYASSNQVCSSNDALPEIDTPLGRVRGLWKESLDGRKFAAFEGVPYAKPPVGDLRFEEPHAATPWTGTWLADNPQTCTQIWIFTGDVIGEEDCLYLNVYVPADFVNNPKKLEVVVSIHGGAFLLGQAHSALPEFFMDKDFVLVTINYRLGIFGFLSTEDGVIPGNNGMRDQVQAFKWIKDNIASFGGNPNSVTIQGMSAGGTSVHFHYFSPLSKGLFHRGFSQSGTVLAPWTITKNPLENAKKLAVLVGCPEGSSKDIKKCLKERPAQSLVKQMHHFFGYRTMPISPFAPVVEKGSKEPFLDKEPFWLLQQGKVLDVPWVTSHTADDGLMVSPFYWDELDHIDQNWAQLSPYFLDYNHTLPESRRVGVSREILEHYFGPGGKINKETFPKFTQMLTDRYFAIPGEMAAKMQANVSKSSVYYYIFSYKEGVNKAVEFFTNSTEIKGVGHGDDCIYLQGLFYKKPFSEQDKRLKNAFQNMLYEFASTGIPSFDGTNKWQPTGPEELTFLNVTGPEKMKLQKTKSLIRSDFWSKLGLLENQNAINVNL</sequence>
<keyword evidence="6" id="KW-0732">Signal</keyword>
<dbReference type="AlphaFoldDB" id="A0A8F8N552"/>
<dbReference type="Pfam" id="PF00135">
    <property type="entry name" value="COesterase"/>
    <property type="match status" value="1"/>
</dbReference>
<keyword evidence="5" id="KW-0325">Glycoprotein</keyword>
<evidence type="ECO:0000256" key="2">
    <source>
        <dbReference type="ARBA" id="ARBA00022487"/>
    </source>
</evidence>
<protein>
    <recommendedName>
        <fullName evidence="6">Carboxylic ester hydrolase</fullName>
        <ecNumber evidence="6">3.1.1.-</ecNumber>
    </recommendedName>
</protein>
<proteinExistence type="evidence at transcript level"/>
<keyword evidence="2" id="KW-0719">Serine esterase</keyword>
<dbReference type="EMBL" id="MW809314">
    <property type="protein sequence ID" value="QYA71942.1"/>
    <property type="molecule type" value="Genomic_DNA"/>
</dbReference>